<evidence type="ECO:0000313" key="2">
    <source>
        <dbReference type="EMBL" id="MBB4413439.1"/>
    </source>
</evidence>
<dbReference type="EMBL" id="JACIGW010000005">
    <property type="protein sequence ID" value="MBB4350529.1"/>
    <property type="molecule type" value="Genomic_DNA"/>
</dbReference>
<evidence type="ECO:0000313" key="1">
    <source>
        <dbReference type="EMBL" id="MBB4350529.1"/>
    </source>
</evidence>
<keyword evidence="5" id="KW-1185">Reference proteome</keyword>
<dbReference type="Proteomes" id="UP000520770">
    <property type="component" value="Unassembled WGS sequence"/>
</dbReference>
<name>A0A7W6SB36_9HYPH</name>
<evidence type="ECO:0000313" key="4">
    <source>
        <dbReference type="Proteomes" id="UP000520770"/>
    </source>
</evidence>
<evidence type="ECO:0000313" key="5">
    <source>
        <dbReference type="Proteomes" id="UP000524535"/>
    </source>
</evidence>
<protein>
    <submittedName>
        <fullName evidence="1">Uncharacterized protein</fullName>
    </submittedName>
</protein>
<dbReference type="Proteomes" id="UP000576087">
    <property type="component" value="Unassembled WGS sequence"/>
</dbReference>
<dbReference type="EMBL" id="JACIHM010000006">
    <property type="protein sequence ID" value="MBB4448072.1"/>
    <property type="molecule type" value="Genomic_DNA"/>
</dbReference>
<sequence length="87" mass="9538">MKRDLTIEDVVSDPLIAQLRRADGISTPEFAQLLHAAAEIYGVGKSPRRSDKTTFVLCETAEFAPERRESIPVGKTQPKAGVPCLGW</sequence>
<dbReference type="EMBL" id="JACIGY010000006">
    <property type="protein sequence ID" value="MBB4413439.1"/>
    <property type="molecule type" value="Genomic_DNA"/>
</dbReference>
<dbReference type="RefSeq" id="WP_183827556.1">
    <property type="nucleotide sequence ID" value="NZ_JACIGW010000005.1"/>
</dbReference>
<comment type="caution">
    <text evidence="1">The sequence shown here is derived from an EMBL/GenBank/DDBJ whole genome shotgun (WGS) entry which is preliminary data.</text>
</comment>
<accession>A0A7W6SB36</accession>
<evidence type="ECO:0000313" key="3">
    <source>
        <dbReference type="EMBL" id="MBB4448072.1"/>
    </source>
</evidence>
<dbReference type="Proteomes" id="UP000524535">
    <property type="component" value="Unassembled WGS sequence"/>
</dbReference>
<evidence type="ECO:0000313" key="6">
    <source>
        <dbReference type="Proteomes" id="UP000576087"/>
    </source>
</evidence>
<organism evidence="1 4">
    <name type="scientific">Aliirhizobium cellulosilyticum</name>
    <dbReference type="NCBI Taxonomy" id="393664"/>
    <lineage>
        <taxon>Bacteria</taxon>
        <taxon>Pseudomonadati</taxon>
        <taxon>Pseudomonadota</taxon>
        <taxon>Alphaproteobacteria</taxon>
        <taxon>Hyphomicrobiales</taxon>
        <taxon>Rhizobiaceae</taxon>
        <taxon>Aliirhizobium</taxon>
    </lineage>
</organism>
<gene>
    <name evidence="2" type="ORF">GGE31_003967</name>
    <name evidence="1" type="ORF">GGE33_004294</name>
    <name evidence="3" type="ORF">GGE35_003909</name>
</gene>
<proteinExistence type="predicted"/>
<dbReference type="AlphaFoldDB" id="A0A7W6SB36"/>
<reference evidence="4 5" key="1">
    <citation type="submission" date="2020-08" db="EMBL/GenBank/DDBJ databases">
        <title>Genomic Encyclopedia of Type Strains, Phase IV (KMG-V): Genome sequencing to study the core and pangenomes of soil and plant-associated prokaryotes.</title>
        <authorList>
            <person name="Whitman W."/>
        </authorList>
    </citation>
    <scope>NUCLEOTIDE SEQUENCE [LARGE SCALE GENOMIC DNA]</scope>
    <source>
        <strain evidence="2 5">SEMIA 444</strain>
        <strain evidence="1 4">SEMIA 448</strain>
        <strain evidence="3 6">SEMIA 452</strain>
    </source>
</reference>